<sequence length="1557" mass="170908">NFSELHLINHECATAHQHFDRTMWRPAALLLHVLLAALLAAAAEGASRARTAHLAPAVDIGPLPVAPPPRMPDIPDQEVSAFISWAEASLVNRFEHLEPAIVSKGVAPAPGTPAWFMAASHSASGAAYNLTHVALVAEEATKYMAQALELSPEQVRLGGPSMDVANTTLGRGCPLPREAPCPPRKYRAYSGHCNNVQRPLWGAAHTRYARFLSPAYADGVSLPRGAVGAPLPSPRAVSLAVHRDADQPHGHVVALLPVWADLVAHDLSHTPRMAGFAGRPIKCCGVDFSEFHPECFPIRLPDDDPVFAPERCQEYARSAAAPRTGCTLGPREQLNQATSFLDGSAIYGSSREAALRLRELRGGLLRTQTGADGPLMPADDVRDDCRPHRSYRCFLAGDMRANEHLGAAALHTLLVREHNRVAAGLAAVNPHWADETLFQEARRIVAAELQHITYTEFLPVLLGQTAIDSFGLRPMKAGFYSGYDIDLNPSVSNVVAAAALGYSATLMPRSMNEYDAAGGRVRESSLAASFYAPFGLHQRGALAGVVRGMLRDPAQQSDAHINAVMTNSLFQAPGQPGPGLDLAAQLIQQGRDHGLPPYADWVAFCGGEAARPRTFRDLEVRMSPEAAAALQRAYGNVSDVDLLPAALSERPVAGALVGPTLACLLGRQFHYLRRGDRFWYENDLPPSAFSGAQLDAVRRASLARLLCDNAGVDEVQPNAFLAPDPFLNHAVECGALPSVPLDAWRAERPYALPFTLVNRTLLEDALAQAHRRVDDVHEAERQLWRQRRLADSSTPQGQGLLGFSRPRRQALSISNTSLVLEFATARFVSGFLEGHLQDVEGGASVPFTRRGSSGAPEDVRQLQQLLSALSTVDVSQSLAAPRDERCDELSLPCDPGRRYRSHTGWCNNLRHPHQGKSLRAFNRLLAPQYGDGVGAPRQLSATGAPLPSPRLVSYSLHPDRSAPHTRYSLMVMQFAQIMDHDLTNTPVYQPHVGDGVLVCRPCDSARSVHPLCFPIPIPDDDPFFPSRGEGGEPLCLPVTRSTPGQLTLGHREQLNQLTAYVDGSFIYGSDPCTARSLRALQGGRLNVTAHPGGRGLKPLLPQIADHPECKAPSGFCFFAGDPRSSEQPGLTALHTLWMREHNLVADRLHQLNPHWADETLYQEARRLVTAQFQHIAYNEFLPRILGYTSGQRFDIKLLREGYFNGYDPNCDATLVNEFSSAAFRFGHSLLQPHYVRMDPQYRPVDPPVRLRDHFFNSDIILQAGMVDEIVRGLVASPMQTLDKFITKEVTNHLFEHRRPPRPFSGFDLVAINIQRSRDHGVPGYNHYRELCNMTRAARFEDLLDVMDREQVDALKLLYASPDDVDLFPGGMSERPLPGGVIGPTLACIVGGQFGRLRRCDRFWYETGDPLLRFTEGQLTEIRQTSLARIVCNNLDRVDKIQRNVLDQPDPFLNPRVSCADIPSVDLTEWRERPNCAVGRLEIPVGDSAKISPCVECSCTREGPVCQSLRVTNCVTLAERADLRAVLRDDVCRVQCAFLLRPDVLGADDALQTLTLDN</sequence>
<dbReference type="PROSITE" id="PS50292">
    <property type="entry name" value="PEROXIDASE_3"/>
    <property type="match status" value="2"/>
</dbReference>
<keyword evidence="10" id="KW-1185">Reference proteome</keyword>
<gene>
    <name evidence="9" type="ORF">KUF71_002083</name>
</gene>
<keyword evidence="4 7" id="KW-0349">Heme</keyword>
<evidence type="ECO:0000256" key="1">
    <source>
        <dbReference type="ARBA" id="ARBA00004613"/>
    </source>
</evidence>
<reference evidence="9" key="2">
    <citation type="journal article" date="2023" name="BMC Genomics">
        <title>Pest status, molecular evolution, and epigenetic factors derived from the genome assembly of Frankliniella fusca, a thysanopteran phytovirus vector.</title>
        <authorList>
            <person name="Catto M.A."/>
            <person name="Labadie P.E."/>
            <person name="Jacobson A.L."/>
            <person name="Kennedy G.G."/>
            <person name="Srinivasan R."/>
            <person name="Hunt B.G."/>
        </authorList>
    </citation>
    <scope>NUCLEOTIDE SEQUENCE</scope>
    <source>
        <strain evidence="9">PL_HMW_Pooled</strain>
    </source>
</reference>
<dbReference type="GO" id="GO:0020037">
    <property type="term" value="F:heme binding"/>
    <property type="evidence" value="ECO:0007669"/>
    <property type="project" value="InterPro"/>
</dbReference>
<dbReference type="Gene3D" id="1.10.640.10">
    <property type="entry name" value="Haem peroxidase domain superfamily, animal type"/>
    <property type="match status" value="2"/>
</dbReference>
<dbReference type="InterPro" id="IPR010255">
    <property type="entry name" value="Haem_peroxidase_sf"/>
</dbReference>
<dbReference type="InterPro" id="IPR019791">
    <property type="entry name" value="Haem_peroxidase_animal"/>
</dbReference>
<evidence type="ECO:0000256" key="6">
    <source>
        <dbReference type="ARBA" id="ARBA00023004"/>
    </source>
</evidence>
<feature type="signal peptide" evidence="8">
    <location>
        <begin position="1"/>
        <end position="42"/>
    </location>
</feature>
<dbReference type="EMBL" id="JAHWGI010001149">
    <property type="protein sequence ID" value="KAK3923674.1"/>
    <property type="molecule type" value="Genomic_DNA"/>
</dbReference>
<comment type="subcellular location">
    <subcellularLocation>
        <location evidence="1">Secreted</location>
    </subcellularLocation>
</comment>
<accession>A0AAE1LM57</accession>
<dbReference type="CDD" id="cd09823">
    <property type="entry name" value="peroxinectin_like"/>
    <property type="match status" value="2"/>
</dbReference>
<dbReference type="GO" id="GO:0005576">
    <property type="term" value="C:extracellular region"/>
    <property type="evidence" value="ECO:0007669"/>
    <property type="project" value="UniProtKB-SubCell"/>
</dbReference>
<dbReference type="GO" id="GO:0022412">
    <property type="term" value="P:cellular process involved in reproduction in multicellular organism"/>
    <property type="evidence" value="ECO:0007669"/>
    <property type="project" value="UniProtKB-ARBA"/>
</dbReference>
<feature type="binding site" description="axial binding residue" evidence="7">
    <location>
        <position position="1227"/>
    </location>
    <ligand>
        <name>heme b</name>
        <dbReference type="ChEBI" id="CHEBI:60344"/>
    </ligand>
    <ligandPart>
        <name>Fe</name>
        <dbReference type="ChEBI" id="CHEBI:18248"/>
    </ligandPart>
</feature>
<evidence type="ECO:0000256" key="8">
    <source>
        <dbReference type="SAM" id="SignalP"/>
    </source>
</evidence>
<dbReference type="GO" id="GO:0006979">
    <property type="term" value="P:response to oxidative stress"/>
    <property type="evidence" value="ECO:0007669"/>
    <property type="project" value="InterPro"/>
</dbReference>
<dbReference type="GO" id="GO:0004601">
    <property type="term" value="F:peroxidase activity"/>
    <property type="evidence" value="ECO:0007669"/>
    <property type="project" value="UniProtKB-KW"/>
</dbReference>
<keyword evidence="3" id="KW-0560">Oxidoreductase</keyword>
<name>A0AAE1LM57_9NEOP</name>
<dbReference type="PANTHER" id="PTHR11475">
    <property type="entry name" value="OXIDASE/PEROXIDASE"/>
    <property type="match status" value="1"/>
</dbReference>
<dbReference type="InterPro" id="IPR037120">
    <property type="entry name" value="Haem_peroxidase_sf_animal"/>
</dbReference>
<dbReference type="PANTHER" id="PTHR11475:SF134">
    <property type="entry name" value="LD42267P"/>
    <property type="match status" value="1"/>
</dbReference>
<dbReference type="Proteomes" id="UP001219518">
    <property type="component" value="Unassembled WGS sequence"/>
</dbReference>
<evidence type="ECO:0000256" key="3">
    <source>
        <dbReference type="ARBA" id="ARBA00022559"/>
    </source>
</evidence>
<keyword evidence="7" id="KW-0479">Metal-binding</keyword>
<dbReference type="GO" id="GO:0046872">
    <property type="term" value="F:metal ion binding"/>
    <property type="evidence" value="ECO:0007669"/>
    <property type="project" value="UniProtKB-KW"/>
</dbReference>
<evidence type="ECO:0000256" key="7">
    <source>
        <dbReference type="PIRSR" id="PIRSR619791-2"/>
    </source>
</evidence>
<dbReference type="FunFam" id="1.10.640.10:FF:000006">
    <property type="entry name" value="Double oxidase: two peroxidase domains"/>
    <property type="match status" value="1"/>
</dbReference>
<evidence type="ECO:0000256" key="4">
    <source>
        <dbReference type="ARBA" id="ARBA00022617"/>
    </source>
</evidence>
<dbReference type="PRINTS" id="PR00457">
    <property type="entry name" value="ANPEROXIDASE"/>
</dbReference>
<evidence type="ECO:0000256" key="5">
    <source>
        <dbReference type="ARBA" id="ARBA00022729"/>
    </source>
</evidence>
<dbReference type="Pfam" id="PF03098">
    <property type="entry name" value="An_peroxidase"/>
    <property type="match status" value="2"/>
</dbReference>
<feature type="chain" id="PRO_5042230240" evidence="8">
    <location>
        <begin position="43"/>
        <end position="1557"/>
    </location>
</feature>
<dbReference type="FunFam" id="1.10.640.10:FF:000003">
    <property type="entry name" value="chorion peroxidase"/>
    <property type="match status" value="1"/>
</dbReference>
<proteinExistence type="predicted"/>
<keyword evidence="3" id="KW-0575">Peroxidase</keyword>
<protein>
    <submittedName>
        <fullName evidence="9">Peroxidasin-like protein</fullName>
    </submittedName>
</protein>
<feature type="non-terminal residue" evidence="9">
    <location>
        <position position="1557"/>
    </location>
</feature>
<reference evidence="9" key="1">
    <citation type="submission" date="2021-07" db="EMBL/GenBank/DDBJ databases">
        <authorList>
            <person name="Catto M.A."/>
            <person name="Jacobson A."/>
            <person name="Kennedy G."/>
            <person name="Labadie P."/>
            <person name="Hunt B.G."/>
            <person name="Srinivasan R."/>
        </authorList>
    </citation>
    <scope>NUCLEOTIDE SEQUENCE</scope>
    <source>
        <strain evidence="9">PL_HMW_Pooled</strain>
        <tissue evidence="9">Head</tissue>
    </source>
</reference>
<evidence type="ECO:0000313" key="10">
    <source>
        <dbReference type="Proteomes" id="UP001219518"/>
    </source>
</evidence>
<keyword evidence="6 7" id="KW-0408">Iron</keyword>
<dbReference type="SUPFAM" id="SSF48113">
    <property type="entry name" value="Heme-dependent peroxidases"/>
    <property type="match status" value="2"/>
</dbReference>
<keyword evidence="5 8" id="KW-0732">Signal</keyword>
<keyword evidence="2" id="KW-0964">Secreted</keyword>
<evidence type="ECO:0000256" key="2">
    <source>
        <dbReference type="ARBA" id="ARBA00022525"/>
    </source>
</evidence>
<evidence type="ECO:0000313" key="9">
    <source>
        <dbReference type="EMBL" id="KAK3923674.1"/>
    </source>
</evidence>
<comment type="caution">
    <text evidence="9">The sequence shown here is derived from an EMBL/GenBank/DDBJ whole genome shotgun (WGS) entry which is preliminary data.</text>
</comment>
<organism evidence="9 10">
    <name type="scientific">Frankliniella fusca</name>
    <dbReference type="NCBI Taxonomy" id="407009"/>
    <lineage>
        <taxon>Eukaryota</taxon>
        <taxon>Metazoa</taxon>
        <taxon>Ecdysozoa</taxon>
        <taxon>Arthropoda</taxon>
        <taxon>Hexapoda</taxon>
        <taxon>Insecta</taxon>
        <taxon>Pterygota</taxon>
        <taxon>Neoptera</taxon>
        <taxon>Paraneoptera</taxon>
        <taxon>Thysanoptera</taxon>
        <taxon>Terebrantia</taxon>
        <taxon>Thripoidea</taxon>
        <taxon>Thripidae</taxon>
        <taxon>Frankliniella</taxon>
    </lineage>
</organism>